<dbReference type="Pfam" id="PF00646">
    <property type="entry name" value="F-box"/>
    <property type="match status" value="1"/>
</dbReference>
<dbReference type="InterPro" id="IPR001810">
    <property type="entry name" value="F-box_dom"/>
</dbReference>
<dbReference type="InterPro" id="IPR036047">
    <property type="entry name" value="F-box-like_dom_sf"/>
</dbReference>
<keyword evidence="4" id="KW-1185">Reference proteome</keyword>
<dbReference type="InterPro" id="IPR032675">
    <property type="entry name" value="LRR_dom_sf"/>
</dbReference>
<dbReference type="EMBL" id="CAXLJM020000069">
    <property type="protein sequence ID" value="CAL8125866.1"/>
    <property type="molecule type" value="Genomic_DNA"/>
</dbReference>
<accession>A0ABP1RFQ1</accession>
<dbReference type="PROSITE" id="PS50181">
    <property type="entry name" value="FBOX"/>
    <property type="match status" value="1"/>
</dbReference>
<comment type="caution">
    <text evidence="3">The sequence shown here is derived from an EMBL/GenBank/DDBJ whole genome shotgun (WGS) entry which is preliminary data.</text>
</comment>
<evidence type="ECO:0000259" key="2">
    <source>
        <dbReference type="PROSITE" id="PS50181"/>
    </source>
</evidence>
<evidence type="ECO:0000256" key="1">
    <source>
        <dbReference type="SAM" id="MobiDB-lite"/>
    </source>
</evidence>
<gene>
    <name evidence="3" type="ORF">ODALV1_LOCUS21162</name>
</gene>
<sequence>MEEANGRNSCQLSEQQETPSEEVATVSIPPIMRIPREVRGIIFNRLPQNEIIKLRYVCRDWKSEVDDFCEFSVILDERQPYLERISQLRIKKCRVFHFMDPLPINNHNAIENDEEIVNNMPNFLKCPSLLRSLKIQTDKISPTNFHILIKDTCQNLREFCAVLPLHILTYNLYPSELYLRFDNLTKLRISVSTMPNEPVMGPPRFQDQLFYKILEFPMKKLKMLAVEIRCLGFQQVSKFSSLILSFIAAQHQTIEHIDFDMIQGHGMPLNEIRPLYDSDLKKIDFKSLKKVCKLESIRVVNSTAIGIDIWSEILAQQKALRFMETDILPAPNALYKQIILNNQDTLVHIDIGDLTIDVDGEDEDMKHFDVSVFQNCVHLRKLTLDRNCLRRRPPGQAQSAELINLHSLPEYIEELAINYFLVLSDELLILFSQAGQNLKSLTLTQCGDSGEFGVDGTVLEKIISLRDISFIEISPLNFSLPEERVKLNAILTTFGYNQDHSYFQLSKVSHNFQISFDDFLP</sequence>
<evidence type="ECO:0000313" key="4">
    <source>
        <dbReference type="Proteomes" id="UP001642540"/>
    </source>
</evidence>
<dbReference type="Gene3D" id="3.80.10.10">
    <property type="entry name" value="Ribonuclease Inhibitor"/>
    <property type="match status" value="1"/>
</dbReference>
<dbReference type="Proteomes" id="UP001642540">
    <property type="component" value="Unassembled WGS sequence"/>
</dbReference>
<reference evidence="3 4" key="1">
    <citation type="submission" date="2024-08" db="EMBL/GenBank/DDBJ databases">
        <authorList>
            <person name="Cucini C."/>
            <person name="Frati F."/>
        </authorList>
    </citation>
    <scope>NUCLEOTIDE SEQUENCE [LARGE SCALE GENOMIC DNA]</scope>
</reference>
<feature type="region of interest" description="Disordered" evidence="1">
    <location>
        <begin position="1"/>
        <end position="24"/>
    </location>
</feature>
<proteinExistence type="predicted"/>
<name>A0ABP1RFQ1_9HEXA</name>
<feature type="domain" description="F-box" evidence="2">
    <location>
        <begin position="28"/>
        <end position="74"/>
    </location>
</feature>
<protein>
    <recommendedName>
        <fullName evidence="2">F-box domain-containing protein</fullName>
    </recommendedName>
</protein>
<feature type="compositionally biased region" description="Polar residues" evidence="1">
    <location>
        <begin position="1"/>
        <end position="18"/>
    </location>
</feature>
<evidence type="ECO:0000313" key="3">
    <source>
        <dbReference type="EMBL" id="CAL8125866.1"/>
    </source>
</evidence>
<organism evidence="3 4">
    <name type="scientific">Orchesella dallaii</name>
    <dbReference type="NCBI Taxonomy" id="48710"/>
    <lineage>
        <taxon>Eukaryota</taxon>
        <taxon>Metazoa</taxon>
        <taxon>Ecdysozoa</taxon>
        <taxon>Arthropoda</taxon>
        <taxon>Hexapoda</taxon>
        <taxon>Collembola</taxon>
        <taxon>Entomobryomorpha</taxon>
        <taxon>Entomobryoidea</taxon>
        <taxon>Orchesellidae</taxon>
        <taxon>Orchesellinae</taxon>
        <taxon>Orchesella</taxon>
    </lineage>
</organism>
<dbReference type="SUPFAM" id="SSF81383">
    <property type="entry name" value="F-box domain"/>
    <property type="match status" value="1"/>
</dbReference>